<proteinExistence type="predicted"/>
<evidence type="ECO:0000313" key="2">
    <source>
        <dbReference type="EMBL" id="KAL0059628.1"/>
    </source>
</evidence>
<feature type="region of interest" description="Disordered" evidence="1">
    <location>
        <begin position="134"/>
        <end position="165"/>
    </location>
</feature>
<sequence length="259" mass="28680">MEGTEGYSNGEYLFHGSNTEALPLSPGATFCSLRPLETPVAQTPNLPVYDLLSEFRWAIKSHATTSSFNFPLSHFPPHLHQPLKTGPWYSGRDLCRSDDPFDVLCSRREWDFVHEKEEERRRDEMAHARLALNQITGGGGPHEAGTPSEPVPPASSTSSTSSRSCKAIKVRGDGGKTRTVTLWRKERQVPEKLTSQLKTAVRRKRLPVASNAKKSNTTTFVPVIATFDKTTSVTLPAEYAGSYRGVAGRKLPRSCAIRR</sequence>
<comment type="caution">
    <text evidence="2">The sequence shown here is derived from an EMBL/GenBank/DDBJ whole genome shotgun (WGS) entry which is preliminary data.</text>
</comment>
<gene>
    <name evidence="2" type="ORF">AAF712_013593</name>
</gene>
<protein>
    <submittedName>
        <fullName evidence="2">Uncharacterized protein</fullName>
    </submittedName>
</protein>
<evidence type="ECO:0000313" key="3">
    <source>
        <dbReference type="Proteomes" id="UP001437256"/>
    </source>
</evidence>
<evidence type="ECO:0000256" key="1">
    <source>
        <dbReference type="SAM" id="MobiDB-lite"/>
    </source>
</evidence>
<dbReference type="Proteomes" id="UP001437256">
    <property type="component" value="Unassembled WGS sequence"/>
</dbReference>
<dbReference type="EMBL" id="JBBXMP010000214">
    <property type="protein sequence ID" value="KAL0059628.1"/>
    <property type="molecule type" value="Genomic_DNA"/>
</dbReference>
<organism evidence="2 3">
    <name type="scientific">Marasmius tenuissimus</name>
    <dbReference type="NCBI Taxonomy" id="585030"/>
    <lineage>
        <taxon>Eukaryota</taxon>
        <taxon>Fungi</taxon>
        <taxon>Dikarya</taxon>
        <taxon>Basidiomycota</taxon>
        <taxon>Agaricomycotina</taxon>
        <taxon>Agaricomycetes</taxon>
        <taxon>Agaricomycetidae</taxon>
        <taxon>Agaricales</taxon>
        <taxon>Marasmiineae</taxon>
        <taxon>Marasmiaceae</taxon>
        <taxon>Marasmius</taxon>
    </lineage>
</organism>
<keyword evidence="3" id="KW-1185">Reference proteome</keyword>
<accession>A0ABR2ZFS9</accession>
<name>A0ABR2ZFS9_9AGAR</name>
<feature type="compositionally biased region" description="Low complexity" evidence="1">
    <location>
        <begin position="154"/>
        <end position="164"/>
    </location>
</feature>
<reference evidence="2 3" key="1">
    <citation type="submission" date="2024-05" db="EMBL/GenBank/DDBJ databases">
        <title>A draft genome resource for the thread blight pathogen Marasmius tenuissimus strain MS-2.</title>
        <authorList>
            <person name="Yulfo-Soto G.E."/>
            <person name="Baruah I.K."/>
            <person name="Amoako-Attah I."/>
            <person name="Bukari Y."/>
            <person name="Meinhardt L.W."/>
            <person name="Bailey B.A."/>
            <person name="Cohen S.P."/>
        </authorList>
    </citation>
    <scope>NUCLEOTIDE SEQUENCE [LARGE SCALE GENOMIC DNA]</scope>
    <source>
        <strain evidence="2 3">MS-2</strain>
    </source>
</reference>